<feature type="coiled-coil region" evidence="1">
    <location>
        <begin position="255"/>
        <end position="282"/>
    </location>
</feature>
<evidence type="ECO:0000256" key="2">
    <source>
        <dbReference type="SAM" id="MobiDB-lite"/>
    </source>
</evidence>
<sequence length="554" mass="61982">MDFLRVLRAPGIAAGTYFAAAKLIQAMVGDRPYEANAILKALAHIIPGRDGHVLPSPTPWVYSRQYLECLGCNPEACVADFITTLELNNTKNGSVPALPATSTPLPPGFTSFLTNTMENIKGGPVVYAGIGAVIYDMLVSRSQGYIVPMAIRALNLVEDNMDLFIDQQYHDTVMEISGLAVEPHPTSFDVWKATQEESEVFHQDQYSNAVMDGYGWEETDDEESFHQSILNQIQDSSIMLRRIEVKHWRELEELMRASSNQAKKLVRRNNKLRQAVNDAENHARDVISYNHNKLLNAEMKVGKLQGAQNTLESRNKGLEDESRQLKAQLEQKAKGEESLKDTQADLLTELGEVEEDNDRLTEENQTLCKDLRTTRGELAGSNAKVTGLETQAKALHESMAEAQKAQDTAIDANLALEGEYQALEGYCDEVEKEKAEVQEKLTKEQNDHEETRSYLQAELSKLEIDYETLERSYESAAKSADDAVKELVDVKETVKDLEAEVERVRTEKASSEDPRKGTSKDNKKALTVAEKTIVELRDQISKQEADIKESEQSP</sequence>
<dbReference type="SUPFAM" id="SSF57997">
    <property type="entry name" value="Tropomyosin"/>
    <property type="match status" value="1"/>
</dbReference>
<evidence type="ECO:0000313" key="4">
    <source>
        <dbReference type="Proteomes" id="UP001590951"/>
    </source>
</evidence>
<proteinExistence type="predicted"/>
<evidence type="ECO:0000256" key="1">
    <source>
        <dbReference type="SAM" id="Coils"/>
    </source>
</evidence>
<keyword evidence="1" id="KW-0175">Coiled coil</keyword>
<dbReference type="Proteomes" id="UP001590951">
    <property type="component" value="Unassembled WGS sequence"/>
</dbReference>
<feature type="region of interest" description="Disordered" evidence="2">
    <location>
        <begin position="501"/>
        <end position="527"/>
    </location>
</feature>
<accession>A0ABR4B2D4</accession>
<protein>
    <submittedName>
        <fullName evidence="3">Uncharacterized protein</fullName>
    </submittedName>
</protein>
<feature type="compositionally biased region" description="Basic and acidic residues" evidence="2">
    <location>
        <begin position="501"/>
        <end position="524"/>
    </location>
</feature>
<keyword evidence="4" id="KW-1185">Reference proteome</keyword>
<evidence type="ECO:0000313" key="3">
    <source>
        <dbReference type="EMBL" id="KAL2052014.1"/>
    </source>
</evidence>
<reference evidence="3 4" key="1">
    <citation type="submission" date="2024-09" db="EMBL/GenBank/DDBJ databases">
        <title>Rethinking Asexuality: The Enigmatic Case of Functional Sexual Genes in Lepraria (Stereocaulaceae).</title>
        <authorList>
            <person name="Doellman M."/>
            <person name="Sun Y."/>
            <person name="Barcenas-Pena A."/>
            <person name="Lumbsch H.T."/>
            <person name="Grewe F."/>
        </authorList>
    </citation>
    <scope>NUCLEOTIDE SEQUENCE [LARGE SCALE GENOMIC DNA]</scope>
    <source>
        <strain evidence="3 4">Grewe 0041</strain>
    </source>
</reference>
<organism evidence="3 4">
    <name type="scientific">Lepraria finkii</name>
    <dbReference type="NCBI Taxonomy" id="1340010"/>
    <lineage>
        <taxon>Eukaryota</taxon>
        <taxon>Fungi</taxon>
        <taxon>Dikarya</taxon>
        <taxon>Ascomycota</taxon>
        <taxon>Pezizomycotina</taxon>
        <taxon>Lecanoromycetes</taxon>
        <taxon>OSLEUM clade</taxon>
        <taxon>Lecanoromycetidae</taxon>
        <taxon>Lecanorales</taxon>
        <taxon>Lecanorineae</taxon>
        <taxon>Stereocaulaceae</taxon>
        <taxon>Lepraria</taxon>
    </lineage>
</organism>
<gene>
    <name evidence="3" type="ORF">ABVK25_007706</name>
</gene>
<comment type="caution">
    <text evidence="3">The sequence shown here is derived from an EMBL/GenBank/DDBJ whole genome shotgun (WGS) entry which is preliminary data.</text>
</comment>
<dbReference type="EMBL" id="JBHFEH010000030">
    <property type="protein sequence ID" value="KAL2052014.1"/>
    <property type="molecule type" value="Genomic_DNA"/>
</dbReference>
<name>A0ABR4B2D4_9LECA</name>